<feature type="transmembrane region" description="Helical" evidence="9">
    <location>
        <begin position="202"/>
        <end position="221"/>
    </location>
</feature>
<keyword evidence="4" id="KW-1003">Cell membrane</keyword>
<evidence type="ECO:0000256" key="5">
    <source>
        <dbReference type="ARBA" id="ARBA00022692"/>
    </source>
</evidence>
<dbReference type="EMBL" id="ABYI02000040">
    <property type="protein sequence ID" value="EEG72682.1"/>
    <property type="molecule type" value="Genomic_DNA"/>
</dbReference>
<dbReference type="AlphaFoldDB" id="C0C5E5"/>
<feature type="transmembrane region" description="Helical" evidence="9">
    <location>
        <begin position="382"/>
        <end position="402"/>
    </location>
</feature>
<dbReference type="GO" id="GO:0015188">
    <property type="term" value="F:L-isoleucine transmembrane transporter activity"/>
    <property type="evidence" value="ECO:0007669"/>
    <property type="project" value="TreeGrafter"/>
</dbReference>
<dbReference type="Proteomes" id="UP000004893">
    <property type="component" value="Unassembled WGS sequence"/>
</dbReference>
<comment type="similarity">
    <text evidence="2 9">Belongs to the branched chain amino acid transporter family.</text>
</comment>
<organism evidence="10 11">
    <name type="scientific">[Clostridium] hylemonae DSM 15053</name>
    <dbReference type="NCBI Taxonomy" id="553973"/>
    <lineage>
        <taxon>Bacteria</taxon>
        <taxon>Bacillati</taxon>
        <taxon>Bacillota</taxon>
        <taxon>Clostridia</taxon>
        <taxon>Lachnospirales</taxon>
        <taxon>Lachnospiraceae</taxon>
    </lineage>
</organism>
<dbReference type="GO" id="GO:0005886">
    <property type="term" value="C:plasma membrane"/>
    <property type="evidence" value="ECO:0007669"/>
    <property type="project" value="UniProtKB-SubCell"/>
</dbReference>
<dbReference type="NCBIfam" id="TIGR00796">
    <property type="entry name" value="livcs"/>
    <property type="match status" value="1"/>
</dbReference>
<keyword evidence="6 9" id="KW-0029">Amino-acid transport</keyword>
<feature type="transmembrane region" description="Helical" evidence="9">
    <location>
        <begin position="353"/>
        <end position="370"/>
    </location>
</feature>
<evidence type="ECO:0000256" key="3">
    <source>
        <dbReference type="ARBA" id="ARBA00022448"/>
    </source>
</evidence>
<comment type="caution">
    <text evidence="10">The sequence shown here is derived from an EMBL/GenBank/DDBJ whole genome shotgun (WGS) entry which is preliminary data.</text>
</comment>
<name>C0C5E5_9FIRM</name>
<feature type="transmembrane region" description="Helical" evidence="9">
    <location>
        <begin position="160"/>
        <end position="182"/>
    </location>
</feature>
<dbReference type="InterPro" id="IPR004685">
    <property type="entry name" value="Brnchd-chn_aa_trnsp_Livcs"/>
</dbReference>
<feature type="transmembrane region" description="Helical" evidence="9">
    <location>
        <begin position="326"/>
        <end position="347"/>
    </location>
</feature>
<evidence type="ECO:0000256" key="1">
    <source>
        <dbReference type="ARBA" id="ARBA00004651"/>
    </source>
</evidence>
<dbReference type="GO" id="GO:0005304">
    <property type="term" value="F:L-valine transmembrane transporter activity"/>
    <property type="evidence" value="ECO:0007669"/>
    <property type="project" value="TreeGrafter"/>
</dbReference>
<protein>
    <recommendedName>
        <fullName evidence="9">Branched-chain amino acid transport system carrier protein</fullName>
    </recommendedName>
</protein>
<dbReference type="GO" id="GO:0015818">
    <property type="term" value="P:isoleucine transport"/>
    <property type="evidence" value="ECO:0007669"/>
    <property type="project" value="TreeGrafter"/>
</dbReference>
<evidence type="ECO:0000256" key="8">
    <source>
        <dbReference type="ARBA" id="ARBA00023136"/>
    </source>
</evidence>
<comment type="function">
    <text evidence="9">Component of the transport system for branched-chain amino acids.</text>
</comment>
<evidence type="ECO:0000313" key="11">
    <source>
        <dbReference type="Proteomes" id="UP000004893"/>
    </source>
</evidence>
<feature type="transmembrane region" description="Helical" evidence="9">
    <location>
        <begin position="289"/>
        <end position="314"/>
    </location>
</feature>
<evidence type="ECO:0000256" key="7">
    <source>
        <dbReference type="ARBA" id="ARBA00022989"/>
    </source>
</evidence>
<feature type="transmembrane region" description="Helical" evidence="9">
    <location>
        <begin position="53"/>
        <end position="75"/>
    </location>
</feature>
<feature type="transmembrane region" description="Helical" evidence="9">
    <location>
        <begin position="414"/>
        <end position="432"/>
    </location>
</feature>
<comment type="subcellular location">
    <subcellularLocation>
        <location evidence="1 9">Cell membrane</location>
        <topology evidence="1 9">Multi-pass membrane protein</topology>
    </subcellularLocation>
</comment>
<keyword evidence="7 9" id="KW-1133">Transmembrane helix</keyword>
<dbReference type="STRING" id="553973.CLOHYLEM_07321"/>
<accession>C0C5E5</accession>
<feature type="transmembrane region" description="Helical" evidence="9">
    <location>
        <begin position="95"/>
        <end position="112"/>
    </location>
</feature>
<feature type="transmembrane region" description="Helical" evidence="9">
    <location>
        <begin position="21"/>
        <end position="41"/>
    </location>
</feature>
<dbReference type="GO" id="GO:0015190">
    <property type="term" value="F:L-leucine transmembrane transporter activity"/>
    <property type="evidence" value="ECO:0007669"/>
    <property type="project" value="TreeGrafter"/>
</dbReference>
<dbReference type="PANTHER" id="PTHR30588:SF0">
    <property type="entry name" value="BRANCHED-CHAIN AMINO ACID PERMEASE BRNQ"/>
    <property type="match status" value="1"/>
</dbReference>
<proteinExistence type="inferred from homology"/>
<evidence type="ECO:0000256" key="2">
    <source>
        <dbReference type="ARBA" id="ARBA00008540"/>
    </source>
</evidence>
<gene>
    <name evidence="10" type="primary">brnQ</name>
    <name evidence="10" type="ORF">CLOHYLEM_07321</name>
</gene>
<dbReference type="HOGENOM" id="CLU_036807_0_2_9"/>
<keyword evidence="5 9" id="KW-0812">Transmembrane</keyword>
<reference evidence="10" key="2">
    <citation type="submission" date="2013-06" db="EMBL/GenBank/DDBJ databases">
        <title>Draft genome sequence of Clostridium hylemonae (DSM 15053).</title>
        <authorList>
            <person name="Sudarsanam P."/>
            <person name="Ley R."/>
            <person name="Guruge J."/>
            <person name="Turnbaugh P.J."/>
            <person name="Mahowald M."/>
            <person name="Liep D."/>
            <person name="Gordon J."/>
        </authorList>
    </citation>
    <scope>NUCLEOTIDE SEQUENCE</scope>
    <source>
        <strain evidence="10">DSM 15053</strain>
    </source>
</reference>
<dbReference type="Pfam" id="PF05525">
    <property type="entry name" value="Branch_AA_trans"/>
    <property type="match status" value="1"/>
</dbReference>
<keyword evidence="8 9" id="KW-0472">Membrane</keyword>
<reference evidence="10" key="1">
    <citation type="submission" date="2009-02" db="EMBL/GenBank/DDBJ databases">
        <authorList>
            <person name="Fulton L."/>
            <person name="Clifton S."/>
            <person name="Fulton B."/>
            <person name="Xu J."/>
            <person name="Minx P."/>
            <person name="Pepin K.H."/>
            <person name="Johnson M."/>
            <person name="Bhonagiri V."/>
            <person name="Nash W.E."/>
            <person name="Mardis E.R."/>
            <person name="Wilson R.K."/>
        </authorList>
    </citation>
    <scope>NUCLEOTIDE SEQUENCE [LARGE SCALE GENOMIC DNA]</scope>
    <source>
        <strain evidence="10">DSM 15053</strain>
    </source>
</reference>
<dbReference type="PANTHER" id="PTHR30588">
    <property type="entry name" value="BRANCHED-CHAIN AMINO ACID TRANSPORT SYSTEM 2 CARRIER PROTEIN"/>
    <property type="match status" value="1"/>
</dbReference>
<keyword evidence="11" id="KW-1185">Reference proteome</keyword>
<feature type="transmembrane region" description="Helical" evidence="9">
    <location>
        <begin position="132"/>
        <end position="148"/>
    </location>
</feature>
<evidence type="ECO:0000256" key="9">
    <source>
        <dbReference type="RuleBase" id="RU362122"/>
    </source>
</evidence>
<evidence type="ECO:0000256" key="6">
    <source>
        <dbReference type="ARBA" id="ARBA00022970"/>
    </source>
</evidence>
<keyword evidence="3 9" id="KW-0813">Transport</keyword>
<evidence type="ECO:0000313" key="10">
    <source>
        <dbReference type="EMBL" id="EEG72682.1"/>
    </source>
</evidence>
<dbReference type="eggNOG" id="COG1114">
    <property type="taxonomic scope" value="Bacteria"/>
</dbReference>
<feature type="transmembrane region" description="Helical" evidence="9">
    <location>
        <begin position="233"/>
        <end position="257"/>
    </location>
</feature>
<evidence type="ECO:0000256" key="4">
    <source>
        <dbReference type="ARBA" id="ARBA00022475"/>
    </source>
</evidence>
<sequence>MISIQNKKQRVRRMKKTERKNILIIGFAIFAMFFGAGNLIFPPYLGLMNGKSWFLSFLCFILMDIGLSLLTLLVVTRIGRGTEGITEKLGRLPSILILSLNAICLGPLIAIPRTAATAYEFSVAPFFPSFDTKIFSLVFFLVVVLFCLRQSKVIDIIGTFFAPLILAALLFLIIKGIVSPLGAIELESAAHAAVRDGINAGYQTMDVMAAMIFSASILLTIKQKGYKDTRSQFKIISASGLLATLILFVVYGGLAYLGATVCAQFPADIDRVALLIAIVKALLGEKGMVLLGALVCAACLTPAIGLLSSSASFFEKQTKGRISYRAFVFGFAGISYVISNFGITRILALASPILNILYPVLVLLVFMGLAEKWLPNTAVYRLAAFGTIVVSTLSTVSAYLPVPVNIAALPLYEYGFQWVLPAAAFGLTGYILTKEKPARGRRIFGNIVVRT</sequence>
<dbReference type="OrthoDB" id="9783920at2"/>
<dbReference type="GO" id="GO:0015820">
    <property type="term" value="P:L-leucine transport"/>
    <property type="evidence" value="ECO:0007669"/>
    <property type="project" value="TreeGrafter"/>
</dbReference>